<feature type="domain" description="Prenylcysteine lyase" evidence="8">
    <location>
        <begin position="92"/>
        <end position="435"/>
    </location>
</feature>
<evidence type="ECO:0000313" key="10">
    <source>
        <dbReference type="EMBL" id="RWS04301.1"/>
    </source>
</evidence>
<protein>
    <submittedName>
        <fullName evidence="9">Prenylcysteine oxidase-like protein</fullName>
    </submittedName>
</protein>
<keyword evidence="5" id="KW-0274">FAD</keyword>
<evidence type="ECO:0000256" key="3">
    <source>
        <dbReference type="ARBA" id="ARBA00022630"/>
    </source>
</evidence>
<keyword evidence="3" id="KW-0285">Flavoprotein</keyword>
<feature type="non-terminal residue" evidence="9">
    <location>
        <position position="1"/>
    </location>
</feature>
<dbReference type="InterPro" id="IPR017046">
    <property type="entry name" value="Prenylcysteine_Oxase1"/>
</dbReference>
<accession>A0A3S3P9Y2</accession>
<sequence length="439" mass="49272">VVGGGVGGSSVSYFLRERLTESDTIDVFEQSDRIGGRVRSKRFCGHSYETGASIIHSKNKYAASFAQKFGLTKRPNSRSTLGIFDGSEFIFIENKYDFITILQLFWKYHLDLIKVPLIIESMMKDFAWIYTLQEEGISFENVGDLLKSMNIEFPLLTETSFENYLENEKGIKDKTVKQLLQSITLVNYGQSVKDLHAFVGSVAIAGAGGSLWSIYGGNQKLVENLMKASTANVHLNSTVTKIILLKNGSLAIVVNDGKLKSMVYDSVVVATPLLKNTIEFIGFPPRVQNYINSLSEMQYHTTVATLVAGKINSNFSRKGVDEILTCNSSLFFHSVSKILPVDYNRRMPSGKDIYKVFSDHQLSKNELEILFDDSSEVDIIDWKAYPHYKNLKILNELPTFMIYPGVYHVNAIEWAASAMEMSFIGGKNVALLVEKYLKI</sequence>
<evidence type="ECO:0000256" key="7">
    <source>
        <dbReference type="ARBA" id="ARBA00023180"/>
    </source>
</evidence>
<organism evidence="9 11">
    <name type="scientific">Dinothrombium tinctorium</name>
    <dbReference type="NCBI Taxonomy" id="1965070"/>
    <lineage>
        <taxon>Eukaryota</taxon>
        <taxon>Metazoa</taxon>
        <taxon>Ecdysozoa</taxon>
        <taxon>Arthropoda</taxon>
        <taxon>Chelicerata</taxon>
        <taxon>Arachnida</taxon>
        <taxon>Acari</taxon>
        <taxon>Acariformes</taxon>
        <taxon>Trombidiformes</taxon>
        <taxon>Prostigmata</taxon>
        <taxon>Anystina</taxon>
        <taxon>Parasitengona</taxon>
        <taxon>Trombidioidea</taxon>
        <taxon>Trombidiidae</taxon>
        <taxon>Dinothrombium</taxon>
    </lineage>
</organism>
<proteinExistence type="inferred from homology"/>
<evidence type="ECO:0000256" key="1">
    <source>
        <dbReference type="ARBA" id="ARBA00001974"/>
    </source>
</evidence>
<dbReference type="InterPro" id="IPR036188">
    <property type="entry name" value="FAD/NAD-bd_sf"/>
</dbReference>
<comment type="similarity">
    <text evidence="2">Belongs to the prenylcysteine oxidase family.</text>
</comment>
<dbReference type="Pfam" id="PF13450">
    <property type="entry name" value="NAD_binding_8"/>
    <property type="match status" value="1"/>
</dbReference>
<dbReference type="EMBL" id="NCKU01005666">
    <property type="protein sequence ID" value="RWS04298.1"/>
    <property type="molecule type" value="Genomic_DNA"/>
</dbReference>
<feature type="non-terminal residue" evidence="9">
    <location>
        <position position="439"/>
    </location>
</feature>
<evidence type="ECO:0000256" key="4">
    <source>
        <dbReference type="ARBA" id="ARBA00022729"/>
    </source>
</evidence>
<evidence type="ECO:0000256" key="2">
    <source>
        <dbReference type="ARBA" id="ARBA00009967"/>
    </source>
</evidence>
<reference evidence="9 11" key="1">
    <citation type="journal article" date="2018" name="Gigascience">
        <title>Genomes of trombidid mites reveal novel predicted allergens and laterally-transferred genes associated with secondary metabolism.</title>
        <authorList>
            <person name="Dong X."/>
            <person name="Chaisiri K."/>
            <person name="Xia D."/>
            <person name="Armstrong S.D."/>
            <person name="Fang Y."/>
            <person name="Donnelly M.J."/>
            <person name="Kadowaki T."/>
            <person name="McGarry J.W."/>
            <person name="Darby A.C."/>
            <person name="Makepeace B.L."/>
        </authorList>
    </citation>
    <scope>NUCLEOTIDE SEQUENCE [LARGE SCALE GENOMIC DNA]</scope>
    <source>
        <strain evidence="9">UoL-WK</strain>
    </source>
</reference>
<dbReference type="OrthoDB" id="437369at2759"/>
<dbReference type="GO" id="GO:0001735">
    <property type="term" value="F:prenylcysteine oxidase activity"/>
    <property type="evidence" value="ECO:0007669"/>
    <property type="project" value="InterPro"/>
</dbReference>
<name>A0A3S3P9Y2_9ACAR</name>
<dbReference type="GO" id="GO:0030327">
    <property type="term" value="P:prenylated protein catabolic process"/>
    <property type="evidence" value="ECO:0007669"/>
    <property type="project" value="TreeGrafter"/>
</dbReference>
<keyword evidence="6" id="KW-0560">Oxidoreductase</keyword>
<gene>
    <name evidence="10" type="ORF">B4U79_05362</name>
    <name evidence="9" type="ORF">B4U79_12978</name>
</gene>
<keyword evidence="11" id="KW-1185">Reference proteome</keyword>
<dbReference type="GO" id="GO:0030328">
    <property type="term" value="P:prenylcysteine catabolic process"/>
    <property type="evidence" value="ECO:0007669"/>
    <property type="project" value="InterPro"/>
</dbReference>
<evidence type="ECO:0000256" key="6">
    <source>
        <dbReference type="ARBA" id="ARBA00023002"/>
    </source>
</evidence>
<reference evidence="9" key="2">
    <citation type="submission" date="2018-11" db="EMBL/GenBank/DDBJ databases">
        <title>Trombidioid mite genomics.</title>
        <authorList>
            <person name="Dong X."/>
        </authorList>
    </citation>
    <scope>NUCLEOTIDE SEQUENCE</scope>
    <source>
        <strain evidence="9">UoL-WK</strain>
    </source>
</reference>
<keyword evidence="4" id="KW-0732">Signal</keyword>
<dbReference type="Proteomes" id="UP000285301">
    <property type="component" value="Unassembled WGS sequence"/>
</dbReference>
<dbReference type="AlphaFoldDB" id="A0A3S3P9Y2"/>
<comment type="cofactor">
    <cofactor evidence="1">
        <name>FAD</name>
        <dbReference type="ChEBI" id="CHEBI:57692"/>
    </cofactor>
</comment>
<dbReference type="SUPFAM" id="SSF51905">
    <property type="entry name" value="FAD/NAD(P)-binding domain"/>
    <property type="match status" value="1"/>
</dbReference>
<evidence type="ECO:0000259" key="8">
    <source>
        <dbReference type="Pfam" id="PF07156"/>
    </source>
</evidence>
<keyword evidence="7" id="KW-0325">Glycoprotein</keyword>
<dbReference type="PANTHER" id="PTHR15944:SF0">
    <property type="entry name" value="PRENYLCYSTEINE LYASE DOMAIN-CONTAINING PROTEIN"/>
    <property type="match status" value="1"/>
</dbReference>
<evidence type="ECO:0000256" key="5">
    <source>
        <dbReference type="ARBA" id="ARBA00022827"/>
    </source>
</evidence>
<evidence type="ECO:0000313" key="11">
    <source>
        <dbReference type="Proteomes" id="UP000285301"/>
    </source>
</evidence>
<evidence type="ECO:0000313" key="9">
    <source>
        <dbReference type="EMBL" id="RWS04298.1"/>
    </source>
</evidence>
<comment type="caution">
    <text evidence="9">The sequence shown here is derived from an EMBL/GenBank/DDBJ whole genome shotgun (WGS) entry which is preliminary data.</text>
</comment>
<dbReference type="STRING" id="1965070.A0A3S3P9Y2"/>
<dbReference type="InterPro" id="IPR010795">
    <property type="entry name" value="Prenylcys_lyase"/>
</dbReference>
<dbReference type="PANTHER" id="PTHR15944">
    <property type="entry name" value="FARNESYLCYSTEINE LYASE"/>
    <property type="match status" value="1"/>
</dbReference>
<dbReference type="Gene3D" id="3.50.50.60">
    <property type="entry name" value="FAD/NAD(P)-binding domain"/>
    <property type="match status" value="1"/>
</dbReference>
<dbReference type="EMBL" id="NCKU01005665">
    <property type="protein sequence ID" value="RWS04301.1"/>
    <property type="molecule type" value="Genomic_DNA"/>
</dbReference>
<dbReference type="Pfam" id="PF07156">
    <property type="entry name" value="Prenylcys_lyase"/>
    <property type="match status" value="1"/>
</dbReference>